<organism evidence="1">
    <name type="scientific">Aphanomyces astaci</name>
    <name type="common">Crayfish plague agent</name>
    <dbReference type="NCBI Taxonomy" id="112090"/>
    <lineage>
        <taxon>Eukaryota</taxon>
        <taxon>Sar</taxon>
        <taxon>Stramenopiles</taxon>
        <taxon>Oomycota</taxon>
        <taxon>Saprolegniomycetes</taxon>
        <taxon>Saprolegniales</taxon>
        <taxon>Verrucalvaceae</taxon>
        <taxon>Aphanomyces</taxon>
    </lineage>
</organism>
<dbReference type="AlphaFoldDB" id="W4H9F5"/>
<dbReference type="RefSeq" id="XP_009822777.1">
    <property type="nucleotide sequence ID" value="XM_009824475.1"/>
</dbReference>
<proteinExistence type="predicted"/>
<sequence>MPMAQLNPVLAMAKCDENAVEIIGGVRTRSSSSSSRELDNGWLSTGEMYVTLSYEAALRWDMSSMVDTARKTALSTCGKQEVDIAELSMMGRLLTAPPHSAS</sequence>
<dbReference type="EMBL" id="KI913115">
    <property type="protein sequence ID" value="ETV87914.1"/>
    <property type="molecule type" value="Genomic_DNA"/>
</dbReference>
<reference evidence="1" key="1">
    <citation type="submission" date="2013-12" db="EMBL/GenBank/DDBJ databases">
        <title>The Genome Sequence of Aphanomyces astaci APO3.</title>
        <authorList>
            <consortium name="The Broad Institute Genomics Platform"/>
            <person name="Russ C."/>
            <person name="Tyler B."/>
            <person name="van West P."/>
            <person name="Dieguez-Uribeondo J."/>
            <person name="Young S.K."/>
            <person name="Zeng Q."/>
            <person name="Gargeya S."/>
            <person name="Fitzgerald M."/>
            <person name="Abouelleil A."/>
            <person name="Alvarado L."/>
            <person name="Chapman S.B."/>
            <person name="Gainer-Dewar J."/>
            <person name="Goldberg J."/>
            <person name="Griggs A."/>
            <person name="Gujja S."/>
            <person name="Hansen M."/>
            <person name="Howarth C."/>
            <person name="Imamovic A."/>
            <person name="Ireland A."/>
            <person name="Larimer J."/>
            <person name="McCowan C."/>
            <person name="Murphy C."/>
            <person name="Pearson M."/>
            <person name="Poon T.W."/>
            <person name="Priest M."/>
            <person name="Roberts A."/>
            <person name="Saif S."/>
            <person name="Shea T."/>
            <person name="Sykes S."/>
            <person name="Wortman J."/>
            <person name="Nusbaum C."/>
            <person name="Birren B."/>
        </authorList>
    </citation>
    <scope>NUCLEOTIDE SEQUENCE [LARGE SCALE GENOMIC DNA]</scope>
    <source>
        <strain evidence="1">APO3</strain>
    </source>
</reference>
<name>W4H9F5_APHAT</name>
<dbReference type="OrthoDB" id="194358at2759"/>
<dbReference type="GeneID" id="20803318"/>
<evidence type="ECO:0000313" key="1">
    <source>
        <dbReference type="EMBL" id="ETV87914.1"/>
    </source>
</evidence>
<dbReference type="VEuPathDB" id="FungiDB:H257_01322"/>
<gene>
    <name evidence="1" type="ORF">H257_01322</name>
</gene>
<protein>
    <submittedName>
        <fullName evidence="1">Uncharacterized protein</fullName>
    </submittedName>
</protein>
<accession>W4H9F5</accession>